<evidence type="ECO:0000313" key="20">
    <source>
        <dbReference type="EMBL" id="ASW34682.1"/>
    </source>
</evidence>
<keyword evidence="9 17" id="KW-1278">Translocase</keyword>
<dbReference type="InterPro" id="IPR050175">
    <property type="entry name" value="Complex_I_Subunit_2"/>
</dbReference>
<evidence type="ECO:0000256" key="16">
    <source>
        <dbReference type="ARBA" id="ARBA00049551"/>
    </source>
</evidence>
<evidence type="ECO:0000256" key="13">
    <source>
        <dbReference type="ARBA" id="ARBA00023075"/>
    </source>
</evidence>
<keyword evidence="13 17" id="KW-0830">Ubiquinone</keyword>
<evidence type="ECO:0000256" key="5">
    <source>
        <dbReference type="ARBA" id="ARBA00022448"/>
    </source>
</evidence>
<evidence type="ECO:0000256" key="3">
    <source>
        <dbReference type="ARBA" id="ARBA00012944"/>
    </source>
</evidence>
<dbReference type="GO" id="GO:0008137">
    <property type="term" value="F:NADH dehydrogenase (ubiquinone) activity"/>
    <property type="evidence" value="ECO:0007669"/>
    <property type="project" value="UniProtKB-EC"/>
</dbReference>
<feature type="transmembrane region" description="Helical" evidence="17">
    <location>
        <begin position="178"/>
        <end position="196"/>
    </location>
</feature>
<evidence type="ECO:0000256" key="4">
    <source>
        <dbReference type="ARBA" id="ARBA00021008"/>
    </source>
</evidence>
<keyword evidence="15 17" id="KW-0472">Membrane</keyword>
<dbReference type="GO" id="GO:0006120">
    <property type="term" value="P:mitochondrial electron transport, NADH to ubiquinone"/>
    <property type="evidence" value="ECO:0007669"/>
    <property type="project" value="InterPro"/>
</dbReference>
<dbReference type="Pfam" id="PF06444">
    <property type="entry name" value="NADH_dehy_S2_C"/>
    <property type="match status" value="1"/>
</dbReference>
<dbReference type="AlphaFoldDB" id="A0A343J8M2"/>
<dbReference type="GO" id="GO:0005743">
    <property type="term" value="C:mitochondrial inner membrane"/>
    <property type="evidence" value="ECO:0007669"/>
    <property type="project" value="UniProtKB-SubCell"/>
</dbReference>
<comment type="similarity">
    <text evidence="2 17">Belongs to the complex I subunit 2 family.</text>
</comment>
<gene>
    <name evidence="20" type="primary">ND2</name>
</gene>
<keyword evidence="14 17" id="KW-0496">Mitochondrion</keyword>
<dbReference type="PANTHER" id="PTHR46552:SF1">
    <property type="entry name" value="NADH-UBIQUINONE OXIDOREDUCTASE CHAIN 2"/>
    <property type="match status" value="1"/>
</dbReference>
<dbReference type="EMBL" id="KY996815">
    <property type="protein sequence ID" value="ASW34682.1"/>
    <property type="molecule type" value="Genomic_DNA"/>
</dbReference>
<dbReference type="InterPro" id="IPR010933">
    <property type="entry name" value="NADH_DH_su2_C"/>
</dbReference>
<comment type="subcellular location">
    <subcellularLocation>
        <location evidence="1 17">Mitochondrion inner membrane</location>
        <topology evidence="1 17">Multi-pass membrane protein</topology>
    </subcellularLocation>
</comment>
<feature type="transmembrane region" description="Helical" evidence="17">
    <location>
        <begin position="152"/>
        <end position="171"/>
    </location>
</feature>
<evidence type="ECO:0000256" key="11">
    <source>
        <dbReference type="ARBA" id="ARBA00022989"/>
    </source>
</evidence>
<evidence type="ECO:0000256" key="10">
    <source>
        <dbReference type="ARBA" id="ARBA00022982"/>
    </source>
</evidence>
<evidence type="ECO:0000256" key="17">
    <source>
        <dbReference type="RuleBase" id="RU003403"/>
    </source>
</evidence>
<evidence type="ECO:0000259" key="18">
    <source>
        <dbReference type="Pfam" id="PF00361"/>
    </source>
</evidence>
<dbReference type="PRINTS" id="PR01436">
    <property type="entry name" value="NADHDHGNASE2"/>
</dbReference>
<dbReference type="PANTHER" id="PTHR46552">
    <property type="entry name" value="NADH-UBIQUINONE OXIDOREDUCTASE CHAIN 2"/>
    <property type="match status" value="1"/>
</dbReference>
<accession>A0A343J8M2</accession>
<feature type="domain" description="NADH dehydrogenase subunit 2 C-terminal" evidence="19">
    <location>
        <begin position="290"/>
        <end position="342"/>
    </location>
</feature>
<keyword evidence="11 17" id="KW-1133">Transmembrane helix</keyword>
<protein>
    <recommendedName>
        <fullName evidence="4 17">NADH-ubiquinone oxidoreductase chain 2</fullName>
        <ecNumber evidence="3 17">7.1.1.2</ecNumber>
    </recommendedName>
</protein>
<evidence type="ECO:0000256" key="12">
    <source>
        <dbReference type="ARBA" id="ARBA00023027"/>
    </source>
</evidence>
<dbReference type="Pfam" id="PF00361">
    <property type="entry name" value="Proton_antipo_M"/>
    <property type="match status" value="1"/>
</dbReference>
<proteinExistence type="inferred from homology"/>
<comment type="catalytic activity">
    <reaction evidence="16 17">
        <text>a ubiquinone + NADH + 5 H(+)(in) = a ubiquinol + NAD(+) + 4 H(+)(out)</text>
        <dbReference type="Rhea" id="RHEA:29091"/>
        <dbReference type="Rhea" id="RHEA-COMP:9565"/>
        <dbReference type="Rhea" id="RHEA-COMP:9566"/>
        <dbReference type="ChEBI" id="CHEBI:15378"/>
        <dbReference type="ChEBI" id="CHEBI:16389"/>
        <dbReference type="ChEBI" id="CHEBI:17976"/>
        <dbReference type="ChEBI" id="CHEBI:57540"/>
        <dbReference type="ChEBI" id="CHEBI:57945"/>
        <dbReference type="EC" id="7.1.1.2"/>
    </reaction>
</comment>
<evidence type="ECO:0000256" key="15">
    <source>
        <dbReference type="ARBA" id="ARBA00023136"/>
    </source>
</evidence>
<keyword evidence="10 17" id="KW-0249">Electron transport</keyword>
<sequence>MNPMTYALLISALSMSTIITMSSHHWLLAWLGLEINTMAMIPIITKPHHPRATEAATKYFLVQAAAAAMILFASIINTWQTGQWAITEPTTNITTALLTLALAMKLGLAPVHFWYPEVIQGSTLNTALILSTWQKLAPFTLLYMTMHHLSPSILLTTSLLSTLIGGWMGLNQTQTRKIMAFSSIAHMGWLTAALALNQNISLITITVYMILTTTMFSMLALTTTKTISDLSTMNSHTLPTTTLTMLTLMSLGGLPPLTGFIPKWLVLKELNYYSLPLLATTLALASLPSLFFYTRMAYVTTLTTPPTTTPTKHTWRFKHPSLPYLPLTMMMTTLALPITSLMQYN</sequence>
<feature type="transmembrane region" description="Helical" evidence="17">
    <location>
        <begin position="56"/>
        <end position="76"/>
    </location>
</feature>
<feature type="domain" description="NADH:quinone oxidoreductase/Mrp antiporter transmembrane" evidence="18">
    <location>
        <begin position="23"/>
        <end position="281"/>
    </location>
</feature>
<evidence type="ECO:0000256" key="14">
    <source>
        <dbReference type="ARBA" id="ARBA00023128"/>
    </source>
</evidence>
<feature type="transmembrane region" description="Helical" evidence="17">
    <location>
        <begin position="96"/>
        <end position="115"/>
    </location>
</feature>
<name>A0A343J8M2_9SAUR</name>
<geneLocation type="mitochondrion" evidence="20"/>
<evidence type="ECO:0000256" key="1">
    <source>
        <dbReference type="ARBA" id="ARBA00004448"/>
    </source>
</evidence>
<keyword evidence="7 17" id="KW-0812">Transmembrane</keyword>
<feature type="transmembrane region" description="Helical" evidence="17">
    <location>
        <begin position="202"/>
        <end position="221"/>
    </location>
</feature>
<keyword evidence="8 17" id="KW-0999">Mitochondrion inner membrane</keyword>
<keyword evidence="12 17" id="KW-0520">NAD</keyword>
<reference evidence="20" key="1">
    <citation type="journal article" date="2017" name="Mitochondrial DNA Part B Resour">
        <title>The mitochondrial genomes of Atlas Geckos (Quedenfeldtia): mitogenome assembly from transcriptomes and anchored hybrid enrichment datasets.</title>
        <authorList>
            <person name="Lyra M.L."/>
            <person name="Joger U."/>
            <person name="Schulter U."/>
            <person name="Slimani T."/>
            <person name="El Mouden E.H."/>
            <person name="Bouazza A."/>
            <person name="Kunzel S."/>
            <person name="Lemmon A.R."/>
            <person name="Moriarty Lemmon E."/>
            <person name="Vences M."/>
        </authorList>
    </citation>
    <scope>NUCLEOTIDE SEQUENCE</scope>
</reference>
<feature type="transmembrane region" description="Helical" evidence="17">
    <location>
        <begin position="322"/>
        <end position="344"/>
    </location>
</feature>
<evidence type="ECO:0000256" key="7">
    <source>
        <dbReference type="ARBA" id="ARBA00022692"/>
    </source>
</evidence>
<comment type="function">
    <text evidence="17">Core subunit of the mitochondrial membrane respiratory chain NADH dehydrogenase (Complex I) which catalyzes electron transfer from NADH through the respiratory chain, using ubiquinone as an electron acceptor. Essential for the catalytic activity and assembly of complex I.</text>
</comment>
<feature type="transmembrane region" description="Helical" evidence="17">
    <location>
        <begin position="273"/>
        <end position="293"/>
    </location>
</feature>
<evidence type="ECO:0000256" key="2">
    <source>
        <dbReference type="ARBA" id="ARBA00007012"/>
    </source>
</evidence>
<evidence type="ECO:0000259" key="19">
    <source>
        <dbReference type="Pfam" id="PF06444"/>
    </source>
</evidence>
<evidence type="ECO:0000256" key="8">
    <source>
        <dbReference type="ARBA" id="ARBA00022792"/>
    </source>
</evidence>
<dbReference type="InterPro" id="IPR001750">
    <property type="entry name" value="ND/Mrp_TM"/>
</dbReference>
<organism evidence="20">
    <name type="scientific">Quedenfeldtia moerens</name>
    <dbReference type="NCBI Taxonomy" id="933639"/>
    <lineage>
        <taxon>Eukaryota</taxon>
        <taxon>Metazoa</taxon>
        <taxon>Chordata</taxon>
        <taxon>Craniata</taxon>
        <taxon>Vertebrata</taxon>
        <taxon>Euteleostomi</taxon>
        <taxon>Lepidosauria</taxon>
        <taxon>Squamata</taxon>
        <taxon>Bifurcata</taxon>
        <taxon>Gekkota</taxon>
        <taxon>Sphaerodactylidae</taxon>
        <taxon>Quedenfeldtia</taxon>
    </lineage>
</organism>
<feature type="transmembrane region" description="Helical" evidence="17">
    <location>
        <begin position="242"/>
        <end position="261"/>
    </location>
</feature>
<keyword evidence="6 17" id="KW-0679">Respiratory chain</keyword>
<evidence type="ECO:0000256" key="9">
    <source>
        <dbReference type="ARBA" id="ARBA00022967"/>
    </source>
</evidence>
<dbReference type="EC" id="7.1.1.2" evidence="3 17"/>
<keyword evidence="5" id="KW-0813">Transport</keyword>
<evidence type="ECO:0000256" key="6">
    <source>
        <dbReference type="ARBA" id="ARBA00022660"/>
    </source>
</evidence>
<dbReference type="InterPro" id="IPR003917">
    <property type="entry name" value="NADH_UbQ_OxRdtase_chain2"/>
</dbReference>